<dbReference type="Proteomes" id="UP001642409">
    <property type="component" value="Unassembled WGS sequence"/>
</dbReference>
<feature type="region of interest" description="Disordered" evidence="1">
    <location>
        <begin position="47"/>
        <end position="66"/>
    </location>
</feature>
<accession>A0AA86RA51</accession>
<name>A0AA86RA51_9EUKA</name>
<keyword evidence="4" id="KW-1185">Reference proteome</keyword>
<proteinExistence type="predicted"/>
<organism evidence="2">
    <name type="scientific">Hexamita inflata</name>
    <dbReference type="NCBI Taxonomy" id="28002"/>
    <lineage>
        <taxon>Eukaryota</taxon>
        <taxon>Metamonada</taxon>
        <taxon>Diplomonadida</taxon>
        <taxon>Hexamitidae</taxon>
        <taxon>Hexamitinae</taxon>
        <taxon>Hexamita</taxon>
    </lineage>
</organism>
<protein>
    <submittedName>
        <fullName evidence="3">Hypothetical_protein</fullName>
    </submittedName>
</protein>
<evidence type="ECO:0000313" key="3">
    <source>
        <dbReference type="EMBL" id="CAL6000802.1"/>
    </source>
</evidence>
<evidence type="ECO:0000313" key="4">
    <source>
        <dbReference type="Proteomes" id="UP001642409"/>
    </source>
</evidence>
<reference evidence="3 4" key="2">
    <citation type="submission" date="2024-07" db="EMBL/GenBank/DDBJ databases">
        <authorList>
            <person name="Akdeniz Z."/>
        </authorList>
    </citation>
    <scope>NUCLEOTIDE SEQUENCE [LARGE SCALE GENOMIC DNA]</scope>
</reference>
<dbReference type="EMBL" id="CATOUU010001125">
    <property type="protein sequence ID" value="CAI9973605.1"/>
    <property type="molecule type" value="Genomic_DNA"/>
</dbReference>
<evidence type="ECO:0000313" key="2">
    <source>
        <dbReference type="EMBL" id="CAI9973605.1"/>
    </source>
</evidence>
<gene>
    <name evidence="3" type="ORF">HINF_LOCUS16920</name>
    <name evidence="2" type="ORF">HINF_LOCUS61250</name>
</gene>
<dbReference type="AlphaFoldDB" id="A0AA86RA51"/>
<evidence type="ECO:0000256" key="1">
    <source>
        <dbReference type="SAM" id="MobiDB-lite"/>
    </source>
</evidence>
<comment type="caution">
    <text evidence="2">The sequence shown here is derived from an EMBL/GenBank/DDBJ whole genome shotgun (WGS) entry which is preliminary data.</text>
</comment>
<reference evidence="2" key="1">
    <citation type="submission" date="2023-06" db="EMBL/GenBank/DDBJ databases">
        <authorList>
            <person name="Kurt Z."/>
        </authorList>
    </citation>
    <scope>NUCLEOTIDE SEQUENCE</scope>
</reference>
<dbReference type="EMBL" id="CAXDID020000042">
    <property type="protein sequence ID" value="CAL6000802.1"/>
    <property type="molecule type" value="Genomic_DNA"/>
</dbReference>
<sequence length="136" mass="15813">MNPLAWREASTILSIIIKYTKVERISPKKKSKVIQVFVFVLDLMKGPEKSRKSGPNLKLRSTDQKQQVGRKQSILLQFKNSTKKGVTKWSKVDQFGQLPQWNLVQLQNSIILWLYIILLKQDQSRLQIEIYSTQGI</sequence>